<accession>A0AAE9ZCE9</accession>
<dbReference type="InterPro" id="IPR005358">
    <property type="entry name" value="Puta_zinc/iron-chelating_dom"/>
</dbReference>
<dbReference type="Pfam" id="PF03692">
    <property type="entry name" value="CxxCxxCC"/>
    <property type="match status" value="1"/>
</dbReference>
<sequence>MRREKPFWERKPLQEMTDAEWESLCDGCGRCCLYILHNEETGDVFETDVACKLFDAKKRRCTDYENRTARVPDCVRLTPQNASDLHWMPETCAYRRLANGKPIPDWHPLITGDPKSVERARIAVSPDLIPEDEIDNKLLESRITKAR</sequence>
<dbReference type="NCBIfam" id="NF003501">
    <property type="entry name" value="PRK05170.1-5"/>
    <property type="match status" value="1"/>
</dbReference>
<evidence type="ECO:0000313" key="3">
    <source>
        <dbReference type="Proteomes" id="UP001214043"/>
    </source>
</evidence>
<name>A0AAE9ZCE9_9PROT</name>
<organism evidence="2 3">
    <name type="scientific">Hyphococcus flavus</name>
    <dbReference type="NCBI Taxonomy" id="1866326"/>
    <lineage>
        <taxon>Bacteria</taxon>
        <taxon>Pseudomonadati</taxon>
        <taxon>Pseudomonadota</taxon>
        <taxon>Alphaproteobacteria</taxon>
        <taxon>Parvularculales</taxon>
        <taxon>Parvularculaceae</taxon>
        <taxon>Hyphococcus</taxon>
    </lineage>
</organism>
<dbReference type="AlphaFoldDB" id="A0AAE9ZCE9"/>
<comment type="similarity">
    <text evidence="1">Belongs to the UPF0260 family.</text>
</comment>
<dbReference type="PIRSF" id="PIRSF006173">
    <property type="entry name" value="UCP006173"/>
    <property type="match status" value="1"/>
</dbReference>
<gene>
    <name evidence="2" type="ORF">PUV54_03030</name>
</gene>
<dbReference type="KEGG" id="hfl:PUV54_03030"/>
<dbReference type="PANTHER" id="PTHR37421">
    <property type="entry name" value="UPF0260 PROTEIN YCGN"/>
    <property type="match status" value="1"/>
</dbReference>
<dbReference type="EMBL" id="CP118166">
    <property type="protein sequence ID" value="WDI32164.1"/>
    <property type="molecule type" value="Genomic_DNA"/>
</dbReference>
<dbReference type="NCBIfam" id="NF003507">
    <property type="entry name" value="PRK05170.2-5"/>
    <property type="match status" value="1"/>
</dbReference>
<protein>
    <recommendedName>
        <fullName evidence="1">UPF0260 protein PUV54_03030</fullName>
    </recommendedName>
</protein>
<reference evidence="2" key="1">
    <citation type="submission" date="2023-02" db="EMBL/GenBank/DDBJ databases">
        <title>Genome sequence of Hyphococcus flavus.</title>
        <authorList>
            <person name="Rong J.-C."/>
            <person name="Zhao Q."/>
            <person name="Yi M."/>
            <person name="Wu J.-Y."/>
        </authorList>
    </citation>
    <scope>NUCLEOTIDE SEQUENCE</scope>
    <source>
        <strain evidence="2">MCCC 1K03223</strain>
    </source>
</reference>
<dbReference type="Proteomes" id="UP001214043">
    <property type="component" value="Chromosome"/>
</dbReference>
<keyword evidence="3" id="KW-1185">Reference proteome</keyword>
<proteinExistence type="inferred from homology"/>
<dbReference type="InterPro" id="IPR008228">
    <property type="entry name" value="UCP006173"/>
</dbReference>
<dbReference type="PANTHER" id="PTHR37421:SF1">
    <property type="entry name" value="UPF0260 PROTEIN YCGN"/>
    <property type="match status" value="1"/>
</dbReference>
<dbReference type="HAMAP" id="MF_00676">
    <property type="entry name" value="UPF0260"/>
    <property type="match status" value="1"/>
</dbReference>
<evidence type="ECO:0000313" key="2">
    <source>
        <dbReference type="EMBL" id="WDI32164.1"/>
    </source>
</evidence>
<evidence type="ECO:0000256" key="1">
    <source>
        <dbReference type="HAMAP-Rule" id="MF_00676"/>
    </source>
</evidence>